<reference evidence="3" key="1">
    <citation type="journal article" date="2017" name="Front. Plant Sci.">
        <title>Climate Clever Clovers: New Paradigm to Reduce the Environmental Footprint of Ruminants by Breeding Low Methanogenic Forages Utilizing Haplotype Variation.</title>
        <authorList>
            <person name="Kaur P."/>
            <person name="Appels R."/>
            <person name="Bayer P.E."/>
            <person name="Keeble-Gagnere G."/>
            <person name="Wang J."/>
            <person name="Hirakawa H."/>
            <person name="Shirasawa K."/>
            <person name="Vercoe P."/>
            <person name="Stefanova K."/>
            <person name="Durmic Z."/>
            <person name="Nichols P."/>
            <person name="Revell C."/>
            <person name="Isobe S.N."/>
            <person name="Edwards D."/>
            <person name="Erskine W."/>
        </authorList>
    </citation>
    <scope>NUCLEOTIDE SEQUENCE [LARGE SCALE GENOMIC DNA]</scope>
    <source>
        <strain evidence="3">cv. Daliak</strain>
    </source>
</reference>
<dbReference type="Proteomes" id="UP000242715">
    <property type="component" value="Unassembled WGS sequence"/>
</dbReference>
<name>A0A2Z6NEP4_TRISU</name>
<evidence type="ECO:0000313" key="2">
    <source>
        <dbReference type="EMBL" id="GAU27937.1"/>
    </source>
</evidence>
<dbReference type="EMBL" id="DF973364">
    <property type="protein sequence ID" value="GAU27937.1"/>
    <property type="molecule type" value="Genomic_DNA"/>
</dbReference>
<gene>
    <name evidence="2" type="ORF">TSUD_146510</name>
</gene>
<proteinExistence type="predicted"/>
<dbReference type="AlphaFoldDB" id="A0A2Z6NEP4"/>
<feature type="region of interest" description="Disordered" evidence="1">
    <location>
        <begin position="1"/>
        <end position="47"/>
    </location>
</feature>
<evidence type="ECO:0000256" key="1">
    <source>
        <dbReference type="SAM" id="MobiDB-lite"/>
    </source>
</evidence>
<organism evidence="2 3">
    <name type="scientific">Trifolium subterraneum</name>
    <name type="common">Subterranean clover</name>
    <dbReference type="NCBI Taxonomy" id="3900"/>
    <lineage>
        <taxon>Eukaryota</taxon>
        <taxon>Viridiplantae</taxon>
        <taxon>Streptophyta</taxon>
        <taxon>Embryophyta</taxon>
        <taxon>Tracheophyta</taxon>
        <taxon>Spermatophyta</taxon>
        <taxon>Magnoliopsida</taxon>
        <taxon>eudicotyledons</taxon>
        <taxon>Gunneridae</taxon>
        <taxon>Pentapetalae</taxon>
        <taxon>rosids</taxon>
        <taxon>fabids</taxon>
        <taxon>Fabales</taxon>
        <taxon>Fabaceae</taxon>
        <taxon>Papilionoideae</taxon>
        <taxon>50 kb inversion clade</taxon>
        <taxon>NPAAA clade</taxon>
        <taxon>Hologalegina</taxon>
        <taxon>IRL clade</taxon>
        <taxon>Trifolieae</taxon>
        <taxon>Trifolium</taxon>
    </lineage>
</organism>
<accession>A0A2Z6NEP4</accession>
<keyword evidence="3" id="KW-1185">Reference proteome</keyword>
<protein>
    <submittedName>
        <fullName evidence="2">Uncharacterized protein</fullName>
    </submittedName>
</protein>
<sequence length="216" mass="24604">MVYTAQSPPAPPPEPPDLKSLSDEVLASHPCSKPPSPSTPFTNPVARPPAKPPYLRTFMETPITKPSLTKPIFTVRFFCCCFRKISPLNRNHHSCAISTFNHKSPLDSNSSMLDICSHSHVINKLFPYDDLLFSAMYPKLRLILAEKEWSQACIWYWYWYYHNTLPTIVAANAKMCPLSQVMQSLHLEGNHHSSATPTWLAVFYESIARFHSKQKN</sequence>
<evidence type="ECO:0000313" key="3">
    <source>
        <dbReference type="Proteomes" id="UP000242715"/>
    </source>
</evidence>